<feature type="transmembrane region" description="Helical" evidence="9">
    <location>
        <begin position="325"/>
        <end position="347"/>
    </location>
</feature>
<dbReference type="AlphaFoldDB" id="A0A0B3VVQ6"/>
<feature type="transmembrane region" description="Helical" evidence="9">
    <location>
        <begin position="194"/>
        <end position="215"/>
    </location>
</feature>
<evidence type="ECO:0000256" key="9">
    <source>
        <dbReference type="SAM" id="Phobius"/>
    </source>
</evidence>
<protein>
    <submittedName>
        <fullName evidence="11">Sodium:proton antiporter</fullName>
    </submittedName>
</protein>
<feature type="domain" description="Na+/H+ antiporter NhaC-like C-terminal" evidence="10">
    <location>
        <begin position="161"/>
        <end position="460"/>
    </location>
</feature>
<dbReference type="PANTHER" id="PTHR33451">
    <property type="entry name" value="MALATE-2H(+)/NA(+)-LACTATE ANTIPORTER"/>
    <property type="match status" value="1"/>
</dbReference>
<accession>A0A0B3VVQ6</accession>
<keyword evidence="2" id="KW-0813">Transport</keyword>
<sequence length="477" mass="50282">MKEVQRKKPTLAQSLTPIVFMVVALALGYGVLGIKAEPIIICSAFIAGIIALKLGYKWDDMQNAIVEKIASALPATLILWSVGLLIGALMFSGAVPMIIYYGVQMINPKFILVTAFLSSAILAIVTGTSWGAAGTIGVAMMGIAGGLGISLPATAGAVVSGAFFGDKLSPLSDTTNLAPMAAGSELYEHIKHMLYTTVPASLLAMVVYLFVGFSASGDLVRPESVQLMMDQLDTMFNFNIVLLLPFVLVILGSVKKWPTIPTMLGTSLLTVVLGAAVQGFNIVDGFTSLISGFDITMTGFTGTPTEEVIKLINRGGVASVTSTTVLIFCAMGFAGIVSVSGMLDVVLDLLMSKVKSTAGIIISTIVSCFTVAFVTGSSYLSILVPGELFKDVYPKKNLHPKNLSRTLEDSGTVLVPLIPWSAAGAYMTATLGVDTLQYLPWAILNYSGIVFAVIFAITGFGIAKLDKNETKDDKNVV</sequence>
<dbReference type="GO" id="GO:0005886">
    <property type="term" value="C:plasma membrane"/>
    <property type="evidence" value="ECO:0007669"/>
    <property type="project" value="UniProtKB-SubCell"/>
</dbReference>
<keyword evidence="5 9" id="KW-0812">Transmembrane</keyword>
<evidence type="ECO:0000256" key="8">
    <source>
        <dbReference type="ARBA" id="ARBA00038435"/>
    </source>
</evidence>
<dbReference type="PANTHER" id="PTHR33451:SF3">
    <property type="entry name" value="MALATE-2H(+)_NA(+)-LACTATE ANTIPORTER"/>
    <property type="match status" value="1"/>
</dbReference>
<feature type="transmembrane region" description="Helical" evidence="9">
    <location>
        <begin position="110"/>
        <end position="132"/>
    </location>
</feature>
<evidence type="ECO:0000256" key="1">
    <source>
        <dbReference type="ARBA" id="ARBA00004651"/>
    </source>
</evidence>
<dbReference type="InterPro" id="IPR018461">
    <property type="entry name" value="Na/H_Antiport_NhaC-like_C"/>
</dbReference>
<reference evidence="11 12" key="1">
    <citation type="submission" date="2014-12" db="EMBL/GenBank/DDBJ databases">
        <title>Draft genome sequence of Terrisporobacter sp. 08-306576, isolated from the blood culture of a bacteremia patient.</title>
        <authorList>
            <person name="Lund L.C."/>
            <person name="Sydenham T.V."/>
            <person name="Hogh S.V."/>
            <person name="Skov M.N."/>
            <person name="Kemp M."/>
            <person name="Justesen U.S."/>
        </authorList>
    </citation>
    <scope>NUCLEOTIDE SEQUENCE [LARGE SCALE GENOMIC DNA]</scope>
    <source>
        <strain evidence="11 12">08-306576</strain>
    </source>
</reference>
<keyword evidence="3" id="KW-0050">Antiport</keyword>
<feature type="transmembrane region" description="Helical" evidence="9">
    <location>
        <begin position="39"/>
        <end position="58"/>
    </location>
</feature>
<keyword evidence="7 9" id="KW-0472">Membrane</keyword>
<keyword evidence="4" id="KW-1003">Cell membrane</keyword>
<evidence type="ECO:0000256" key="2">
    <source>
        <dbReference type="ARBA" id="ARBA00022448"/>
    </source>
</evidence>
<comment type="similarity">
    <text evidence="8">Belongs to the NhaC Na(+)/H(+) (TC 2.A.35) antiporter family.</text>
</comment>
<evidence type="ECO:0000313" key="11">
    <source>
        <dbReference type="EMBL" id="KHS56699.1"/>
    </source>
</evidence>
<organism evidence="11 12">
    <name type="scientific">Terrisporobacter othiniensis</name>
    <dbReference type="NCBI Taxonomy" id="1577792"/>
    <lineage>
        <taxon>Bacteria</taxon>
        <taxon>Bacillati</taxon>
        <taxon>Bacillota</taxon>
        <taxon>Clostridia</taxon>
        <taxon>Peptostreptococcales</taxon>
        <taxon>Peptostreptococcaceae</taxon>
        <taxon>Terrisporobacter</taxon>
    </lineage>
</organism>
<dbReference type="InterPro" id="IPR004770">
    <property type="entry name" value="Na/H_antiport_NhaC"/>
</dbReference>
<dbReference type="RefSeq" id="WP_039680150.1">
    <property type="nucleotide sequence ID" value="NZ_JAXECK010000024.1"/>
</dbReference>
<dbReference type="Proteomes" id="UP000031189">
    <property type="component" value="Unassembled WGS sequence"/>
</dbReference>
<dbReference type="EMBL" id="JWHR01000109">
    <property type="protein sequence ID" value="KHS56699.1"/>
    <property type="molecule type" value="Genomic_DNA"/>
</dbReference>
<dbReference type="STRING" id="1577792.QX51_11995"/>
<evidence type="ECO:0000256" key="3">
    <source>
        <dbReference type="ARBA" id="ARBA00022449"/>
    </source>
</evidence>
<feature type="transmembrane region" description="Helical" evidence="9">
    <location>
        <begin position="78"/>
        <end position="103"/>
    </location>
</feature>
<evidence type="ECO:0000313" key="12">
    <source>
        <dbReference type="Proteomes" id="UP000031189"/>
    </source>
</evidence>
<feature type="transmembrane region" description="Helical" evidence="9">
    <location>
        <begin position="235"/>
        <end position="254"/>
    </location>
</feature>
<proteinExistence type="inferred from homology"/>
<keyword evidence="12" id="KW-1185">Reference proteome</keyword>
<feature type="transmembrane region" description="Helical" evidence="9">
    <location>
        <begin position="266"/>
        <end position="283"/>
    </location>
</feature>
<dbReference type="OrthoDB" id="9762978at2"/>
<dbReference type="GO" id="GO:0015297">
    <property type="term" value="F:antiporter activity"/>
    <property type="evidence" value="ECO:0007669"/>
    <property type="project" value="UniProtKB-KW"/>
</dbReference>
<dbReference type="Pfam" id="PF03553">
    <property type="entry name" value="Na_H_antiporter"/>
    <property type="match status" value="1"/>
</dbReference>
<gene>
    <name evidence="11" type="ORF">QX51_11995</name>
</gene>
<feature type="transmembrane region" description="Helical" evidence="9">
    <location>
        <begin position="138"/>
        <end position="164"/>
    </location>
</feature>
<evidence type="ECO:0000259" key="10">
    <source>
        <dbReference type="Pfam" id="PF03553"/>
    </source>
</evidence>
<feature type="transmembrane region" description="Helical" evidence="9">
    <location>
        <begin position="443"/>
        <end position="463"/>
    </location>
</feature>
<feature type="transmembrane region" description="Helical" evidence="9">
    <location>
        <begin position="12"/>
        <end position="32"/>
    </location>
</feature>
<keyword evidence="6 9" id="KW-1133">Transmembrane helix</keyword>
<evidence type="ECO:0000256" key="4">
    <source>
        <dbReference type="ARBA" id="ARBA00022475"/>
    </source>
</evidence>
<comment type="caution">
    <text evidence="11">The sequence shown here is derived from an EMBL/GenBank/DDBJ whole genome shotgun (WGS) entry which is preliminary data.</text>
</comment>
<evidence type="ECO:0000256" key="5">
    <source>
        <dbReference type="ARBA" id="ARBA00022692"/>
    </source>
</evidence>
<comment type="subcellular location">
    <subcellularLocation>
        <location evidence="1">Cell membrane</location>
        <topology evidence="1">Multi-pass membrane protein</topology>
    </subcellularLocation>
</comment>
<dbReference type="NCBIfam" id="TIGR00931">
    <property type="entry name" value="antiport_nhaC"/>
    <property type="match status" value="1"/>
</dbReference>
<evidence type="ECO:0000256" key="6">
    <source>
        <dbReference type="ARBA" id="ARBA00022989"/>
    </source>
</evidence>
<name>A0A0B3VVQ6_9FIRM</name>
<evidence type="ECO:0000256" key="7">
    <source>
        <dbReference type="ARBA" id="ARBA00023136"/>
    </source>
</evidence>
<feature type="transmembrane region" description="Helical" evidence="9">
    <location>
        <begin position="359"/>
        <end position="382"/>
    </location>
</feature>
<dbReference type="InterPro" id="IPR052180">
    <property type="entry name" value="NhaC_Na-H+_Antiporter"/>
</dbReference>